<evidence type="ECO:0000256" key="1">
    <source>
        <dbReference type="ARBA" id="ARBA00022679"/>
    </source>
</evidence>
<dbReference type="SUPFAM" id="SSF55729">
    <property type="entry name" value="Acyl-CoA N-acyltransferases (Nat)"/>
    <property type="match status" value="1"/>
</dbReference>
<protein>
    <submittedName>
        <fullName evidence="4">Acetyltransferase</fullName>
    </submittedName>
</protein>
<dbReference type="CDD" id="cd04301">
    <property type="entry name" value="NAT_SF"/>
    <property type="match status" value="1"/>
</dbReference>
<feature type="domain" description="N-acetyltransferase" evidence="3">
    <location>
        <begin position="8"/>
        <end position="165"/>
    </location>
</feature>
<dbReference type="EMBL" id="AP015029">
    <property type="protein sequence ID" value="BAW22651.1"/>
    <property type="molecule type" value="Genomic_DNA"/>
</dbReference>
<dbReference type="PANTHER" id="PTHR43877:SF2">
    <property type="entry name" value="AMINOALKYLPHOSPHONATE N-ACETYLTRANSFERASE-RELATED"/>
    <property type="match status" value="1"/>
</dbReference>
<dbReference type="PROSITE" id="PS51186">
    <property type="entry name" value="GNAT"/>
    <property type="match status" value="1"/>
</dbReference>
<dbReference type="RefSeq" id="WP_024717700.1">
    <property type="nucleotide sequence ID" value="NZ_AP015029.1"/>
</dbReference>
<dbReference type="InterPro" id="IPR016181">
    <property type="entry name" value="Acyl_CoA_acyltransferase"/>
</dbReference>
<dbReference type="InterPro" id="IPR050832">
    <property type="entry name" value="Bact_Acetyltransf"/>
</dbReference>
<dbReference type="PANTHER" id="PTHR43877">
    <property type="entry name" value="AMINOALKYLPHOSPHONATE N-ACETYLTRANSFERASE-RELATED-RELATED"/>
    <property type="match status" value="1"/>
</dbReference>
<sequence length="165" mass="18651">MPNWTLQPVARVAIAEVVAFVDSARRELFPMLAKAPLPHDLAHFAETYLDGAGCFLEARDAGRLVAVIGYVPYDHRFPQLDYHAERVVEVVRLFVLPAYRRHGLAAALFGALRERAEQAGIDCLYLHTHPFLPGAIAFWERQGFAVVNVEQDPVWQTTHMHLRLP</sequence>
<gene>
    <name evidence="4" type="ORF">KF715C_ch20780</name>
</gene>
<evidence type="ECO:0000313" key="5">
    <source>
        <dbReference type="Proteomes" id="UP000218731"/>
    </source>
</evidence>
<accession>A0A1L7NB20</accession>
<reference evidence="4 5" key="1">
    <citation type="submission" date="2015-11" db="EMBL/GenBank/DDBJ databases">
        <title>Complete genome sequencing of a biphenyl-degrading bacterium, Pseudomonas putida KF715 (=NBRC110667).</title>
        <authorList>
            <person name="Suenaga H."/>
            <person name="Fujihara N."/>
            <person name="Watanabe T."/>
            <person name="Hirose J."/>
            <person name="Kimura N."/>
            <person name="Yamazoe A."/>
            <person name="Hosoyama A."/>
            <person name="Shimodaira J."/>
            <person name="Furukawa K."/>
        </authorList>
    </citation>
    <scope>NUCLEOTIDE SEQUENCE [LARGE SCALE GENOMIC DNA]</scope>
    <source>
        <strain evidence="4 5">KF715</strain>
    </source>
</reference>
<evidence type="ECO:0000256" key="2">
    <source>
        <dbReference type="ARBA" id="ARBA00023315"/>
    </source>
</evidence>
<name>A0A1L7NB20_PSEPU</name>
<evidence type="ECO:0000259" key="3">
    <source>
        <dbReference type="PROSITE" id="PS51186"/>
    </source>
</evidence>
<dbReference type="InterPro" id="IPR000182">
    <property type="entry name" value="GNAT_dom"/>
</dbReference>
<dbReference type="Proteomes" id="UP000218731">
    <property type="component" value="Chromosome 1"/>
</dbReference>
<dbReference type="Pfam" id="PF00583">
    <property type="entry name" value="Acetyltransf_1"/>
    <property type="match status" value="1"/>
</dbReference>
<keyword evidence="1 4" id="KW-0808">Transferase</keyword>
<dbReference type="Gene3D" id="3.40.630.30">
    <property type="match status" value="1"/>
</dbReference>
<dbReference type="AlphaFoldDB" id="A0A1L7NB20"/>
<proteinExistence type="predicted"/>
<evidence type="ECO:0000313" key="4">
    <source>
        <dbReference type="EMBL" id="BAW22651.1"/>
    </source>
</evidence>
<dbReference type="GO" id="GO:0016747">
    <property type="term" value="F:acyltransferase activity, transferring groups other than amino-acyl groups"/>
    <property type="evidence" value="ECO:0007669"/>
    <property type="project" value="InterPro"/>
</dbReference>
<organism evidence="4 5">
    <name type="scientific">Pseudomonas putida</name>
    <name type="common">Arthrobacter siderocapsulatus</name>
    <dbReference type="NCBI Taxonomy" id="303"/>
    <lineage>
        <taxon>Bacteria</taxon>
        <taxon>Pseudomonadati</taxon>
        <taxon>Pseudomonadota</taxon>
        <taxon>Gammaproteobacteria</taxon>
        <taxon>Pseudomonadales</taxon>
        <taxon>Pseudomonadaceae</taxon>
        <taxon>Pseudomonas</taxon>
    </lineage>
</organism>
<keyword evidence="2" id="KW-0012">Acyltransferase</keyword>